<evidence type="ECO:0000313" key="1">
    <source>
        <dbReference type="EMBL" id="CEM22053.1"/>
    </source>
</evidence>
<accession>A0A0G4G2H5</accession>
<dbReference type="InParanoid" id="A0A0G4G2H5"/>
<sequence>MKREHAFRPLKRIDQVYDAPDRCTYRNGLGFTLKSGGWSFSLRAHELCGKNERDGYEMWRCYPARRLWAILKDGWPKDVRAVREPYVQQLGLSKKGRKAGKKGRG</sequence>
<protein>
    <submittedName>
        <fullName evidence="1">Uncharacterized protein</fullName>
    </submittedName>
</protein>
<dbReference type="AlphaFoldDB" id="A0A0G4G2H5"/>
<dbReference type="Proteomes" id="UP000041254">
    <property type="component" value="Unassembled WGS sequence"/>
</dbReference>
<gene>
    <name evidence="1" type="ORF">Vbra_3113</name>
</gene>
<proteinExistence type="predicted"/>
<dbReference type="VEuPathDB" id="CryptoDB:Vbra_3113"/>
<organism evidence="1 2">
    <name type="scientific">Vitrella brassicaformis (strain CCMP3155)</name>
    <dbReference type="NCBI Taxonomy" id="1169540"/>
    <lineage>
        <taxon>Eukaryota</taxon>
        <taxon>Sar</taxon>
        <taxon>Alveolata</taxon>
        <taxon>Colpodellida</taxon>
        <taxon>Vitrellaceae</taxon>
        <taxon>Vitrella</taxon>
    </lineage>
</organism>
<dbReference type="EMBL" id="CDMY01000549">
    <property type="protein sequence ID" value="CEM22053.1"/>
    <property type="molecule type" value="Genomic_DNA"/>
</dbReference>
<keyword evidence="2" id="KW-1185">Reference proteome</keyword>
<evidence type="ECO:0000313" key="2">
    <source>
        <dbReference type="Proteomes" id="UP000041254"/>
    </source>
</evidence>
<reference evidence="1 2" key="1">
    <citation type="submission" date="2014-11" db="EMBL/GenBank/DDBJ databases">
        <authorList>
            <person name="Zhu J."/>
            <person name="Qi W."/>
            <person name="Song R."/>
        </authorList>
    </citation>
    <scope>NUCLEOTIDE SEQUENCE [LARGE SCALE GENOMIC DNA]</scope>
</reference>
<name>A0A0G4G2H5_VITBC</name>